<proteinExistence type="predicted"/>
<dbReference type="PROSITE" id="PS52004">
    <property type="entry name" value="KS3_2"/>
    <property type="match status" value="1"/>
</dbReference>
<reference evidence="7" key="1">
    <citation type="journal article" date="2019" name="Int. J. Syst. Evol. Microbiol.">
        <title>The Global Catalogue of Microorganisms (GCM) 10K type strain sequencing project: providing services to taxonomists for standard genome sequencing and annotation.</title>
        <authorList>
            <consortium name="The Broad Institute Genomics Platform"/>
            <consortium name="The Broad Institute Genome Sequencing Center for Infectious Disease"/>
            <person name="Wu L."/>
            <person name="Ma J."/>
        </authorList>
    </citation>
    <scope>NUCLEOTIDE SEQUENCE [LARGE SCALE GENOMIC DNA]</scope>
    <source>
        <strain evidence="7">TBRC 7912</strain>
    </source>
</reference>
<dbReference type="InterPro" id="IPR036736">
    <property type="entry name" value="ACP-like_sf"/>
</dbReference>
<dbReference type="SMART" id="SM00825">
    <property type="entry name" value="PKS_KS"/>
    <property type="match status" value="1"/>
</dbReference>
<dbReference type="InterPro" id="IPR009081">
    <property type="entry name" value="PP-bd_ACP"/>
</dbReference>
<name>A0ABV8FGL8_9ACTN</name>
<dbReference type="Proteomes" id="UP001595698">
    <property type="component" value="Unassembled WGS sequence"/>
</dbReference>
<dbReference type="SUPFAM" id="SSF53901">
    <property type="entry name" value="Thiolase-like"/>
    <property type="match status" value="1"/>
</dbReference>
<dbReference type="InterPro" id="IPR020806">
    <property type="entry name" value="PKS_PP-bd"/>
</dbReference>
<evidence type="ECO:0000259" key="4">
    <source>
        <dbReference type="PROSITE" id="PS50075"/>
    </source>
</evidence>
<evidence type="ECO:0000259" key="5">
    <source>
        <dbReference type="PROSITE" id="PS52004"/>
    </source>
</evidence>
<dbReference type="Pfam" id="PF02801">
    <property type="entry name" value="Ketoacyl-synt_C"/>
    <property type="match status" value="1"/>
</dbReference>
<dbReference type="Pfam" id="PF00109">
    <property type="entry name" value="ketoacyl-synt"/>
    <property type="match status" value="1"/>
</dbReference>
<dbReference type="InterPro" id="IPR050091">
    <property type="entry name" value="PKS_NRPS_Biosynth_Enz"/>
</dbReference>
<organism evidence="6 7">
    <name type="scientific">Streptosporangium jomthongense</name>
    <dbReference type="NCBI Taxonomy" id="1193683"/>
    <lineage>
        <taxon>Bacteria</taxon>
        <taxon>Bacillati</taxon>
        <taxon>Actinomycetota</taxon>
        <taxon>Actinomycetes</taxon>
        <taxon>Streptosporangiales</taxon>
        <taxon>Streptosporangiaceae</taxon>
        <taxon>Streptosporangium</taxon>
    </lineage>
</organism>
<dbReference type="EMBL" id="JBHSBC010000066">
    <property type="protein sequence ID" value="MFC3986719.1"/>
    <property type="molecule type" value="Genomic_DNA"/>
</dbReference>
<dbReference type="InterPro" id="IPR014030">
    <property type="entry name" value="Ketoacyl_synth_N"/>
</dbReference>
<protein>
    <submittedName>
        <fullName evidence="6">Beta-ketoacyl synthase N-terminal-like domain-containing protein</fullName>
    </submittedName>
</protein>
<keyword evidence="7" id="KW-1185">Reference proteome</keyword>
<dbReference type="PANTHER" id="PTHR43775">
    <property type="entry name" value="FATTY ACID SYNTHASE"/>
    <property type="match status" value="1"/>
</dbReference>
<dbReference type="Gene3D" id="1.10.1200.10">
    <property type="entry name" value="ACP-like"/>
    <property type="match status" value="1"/>
</dbReference>
<evidence type="ECO:0000313" key="6">
    <source>
        <dbReference type="EMBL" id="MFC3986719.1"/>
    </source>
</evidence>
<dbReference type="InterPro" id="IPR020841">
    <property type="entry name" value="PKS_Beta-ketoAc_synthase_dom"/>
</dbReference>
<gene>
    <name evidence="6" type="ORF">ACFOYY_41780</name>
</gene>
<dbReference type="InterPro" id="IPR014031">
    <property type="entry name" value="Ketoacyl_synth_C"/>
</dbReference>
<keyword evidence="2" id="KW-0597">Phosphoprotein</keyword>
<keyword evidence="1" id="KW-0596">Phosphopantetheine</keyword>
<dbReference type="Pfam" id="PF00550">
    <property type="entry name" value="PP-binding"/>
    <property type="match status" value="1"/>
</dbReference>
<feature type="domain" description="Carrier" evidence="4">
    <location>
        <begin position="454"/>
        <end position="534"/>
    </location>
</feature>
<keyword evidence="3" id="KW-0808">Transferase</keyword>
<dbReference type="PROSITE" id="PS00606">
    <property type="entry name" value="KS3_1"/>
    <property type="match status" value="1"/>
</dbReference>
<feature type="domain" description="Ketosynthase family 3 (KS3)" evidence="5">
    <location>
        <begin position="3"/>
        <end position="425"/>
    </location>
</feature>
<dbReference type="CDD" id="cd00833">
    <property type="entry name" value="PKS"/>
    <property type="match status" value="1"/>
</dbReference>
<dbReference type="Gene3D" id="3.40.47.10">
    <property type="match status" value="1"/>
</dbReference>
<accession>A0ABV8FGL8</accession>
<evidence type="ECO:0000256" key="2">
    <source>
        <dbReference type="ARBA" id="ARBA00022553"/>
    </source>
</evidence>
<dbReference type="SUPFAM" id="SSF47336">
    <property type="entry name" value="ACP-like"/>
    <property type="match status" value="1"/>
</dbReference>
<evidence type="ECO:0000256" key="1">
    <source>
        <dbReference type="ARBA" id="ARBA00022450"/>
    </source>
</evidence>
<dbReference type="SMART" id="SM00823">
    <property type="entry name" value="PKS_PP"/>
    <property type="match status" value="1"/>
</dbReference>
<comment type="caution">
    <text evidence="6">The sequence shown here is derived from an EMBL/GenBank/DDBJ whole genome shotgun (WGS) entry which is preliminary data.</text>
</comment>
<dbReference type="RefSeq" id="WP_386197086.1">
    <property type="nucleotide sequence ID" value="NZ_JBHSBC010000066.1"/>
</dbReference>
<dbReference type="InterPro" id="IPR016039">
    <property type="entry name" value="Thiolase-like"/>
</dbReference>
<evidence type="ECO:0000256" key="3">
    <source>
        <dbReference type="ARBA" id="ARBA00022679"/>
    </source>
</evidence>
<dbReference type="PROSITE" id="PS50075">
    <property type="entry name" value="CARRIER"/>
    <property type="match status" value="1"/>
</dbReference>
<evidence type="ECO:0000313" key="7">
    <source>
        <dbReference type="Proteomes" id="UP001595698"/>
    </source>
</evidence>
<dbReference type="PANTHER" id="PTHR43775:SF37">
    <property type="entry name" value="SI:DKEY-61P9.11"/>
    <property type="match status" value="1"/>
</dbReference>
<sequence>MTDAAVAVIGMSGRFPGACDLAAFWANLRDGVCSITDFSEKELRDAGVGEEELRDPAYVPSKGYLVGADRFEAELFGFNPAEAVALDPQHRQLLQTAWNALEDAGHDPRRPPRRTGVYVGGGLSEHMIAAHADPGLAARYGAMHLRVLTDREFLAGWISYRLGLDGPSLTVQTACSTSLTAVHLAAQALLLGECDTALAGGVSIDSVRRRGYLYRPGGVFSPDGRCRPFDEKAAGTVPGNGVGLVVLRRLEDAAADGDPIRAVIRGSAITNDGSAKVGFTAPSVDRQAAAIVEAWAAAGLDPAQAHYLETHGTATELGDRIEIAAASTAFAEADRCLIGSVKSNLGHLDTAAGVAGLIKTVLMLENRTLVPSANVTRPHPDLRLQASPFDLVTAASPWTSSRGIRRAGITSVGIGGTNVHVAVEEWAGSRPAIRTRAFSGVSYGAFSLSALVSVPALANTGHLQDAVIGLLSATLGLTRAEDLDRTYLAVGGDSLTAVFLVGRMRDDFDLDVPVTLFLEKLTLREIAERIVRPEENLLASLLDELED</sequence>
<dbReference type="InterPro" id="IPR018201">
    <property type="entry name" value="Ketoacyl_synth_AS"/>
</dbReference>